<evidence type="ECO:0000313" key="1">
    <source>
        <dbReference type="EMBL" id="KKW00603.1"/>
    </source>
</evidence>
<dbReference type="Proteomes" id="UP000034637">
    <property type="component" value="Unassembled WGS sequence"/>
</dbReference>
<dbReference type="EMBL" id="LCPP01000008">
    <property type="protein sequence ID" value="KKW00603.1"/>
    <property type="molecule type" value="Genomic_DNA"/>
</dbReference>
<sequence>MRKKGATYSEIRKRLLVAKSTLSEWFRDLPNTNHLYYTDRSKWMETIRELSVKVRRESKSKKNQELMMEIRRSVEGWGLLNYGEYEQSLLSMLYWAEGNKVGGRVQFTNTDPRLVYLFITLFRRCYEVDESRLRVRLHLHYYHRARKVIRFWSELLGISPKAFGKIYWKKRSKERRFRKNQTGICSVRYNNTCFLEQILGYAYAIADRIAPVAQWTERGGGVQERFICQVSKTLGALCAHASSNLAPTAPPL</sequence>
<evidence type="ECO:0000313" key="2">
    <source>
        <dbReference type="Proteomes" id="UP000034637"/>
    </source>
</evidence>
<proteinExistence type="predicted"/>
<comment type="caution">
    <text evidence="1">The sequence shown here is derived from an EMBL/GenBank/DDBJ whole genome shotgun (WGS) entry which is preliminary data.</text>
</comment>
<organism evidence="1 2">
    <name type="scientific">Candidatus Amesbacteria bacterium GW2011_GWA1_48_9</name>
    <dbReference type="NCBI Taxonomy" id="1618355"/>
    <lineage>
        <taxon>Bacteria</taxon>
        <taxon>Candidatus Amesiibacteriota</taxon>
    </lineage>
</organism>
<dbReference type="AlphaFoldDB" id="A0A0G1V2A8"/>
<protein>
    <submittedName>
        <fullName evidence="1">Uncharacterized protein</fullName>
    </submittedName>
</protein>
<accession>A0A0G1V2A8</accession>
<reference evidence="1 2" key="1">
    <citation type="journal article" date="2015" name="Nature">
        <title>rRNA introns, odd ribosomes, and small enigmatic genomes across a large radiation of phyla.</title>
        <authorList>
            <person name="Brown C.T."/>
            <person name="Hug L.A."/>
            <person name="Thomas B.C."/>
            <person name="Sharon I."/>
            <person name="Castelle C.J."/>
            <person name="Singh A."/>
            <person name="Wilkins M.J."/>
            <person name="Williams K.H."/>
            <person name="Banfield J.F."/>
        </authorList>
    </citation>
    <scope>NUCLEOTIDE SEQUENCE [LARGE SCALE GENOMIC DNA]</scope>
</reference>
<name>A0A0G1V2A8_9BACT</name>
<gene>
    <name evidence="1" type="ORF">UY33_C0008G0013</name>
</gene>